<evidence type="ECO:0000256" key="1">
    <source>
        <dbReference type="ARBA" id="ARBA00004571"/>
    </source>
</evidence>
<dbReference type="InterPro" id="IPR000531">
    <property type="entry name" value="Beta-barrel_TonB"/>
</dbReference>
<keyword evidence="8" id="KW-0675">Receptor</keyword>
<keyword evidence="6 11" id="KW-0798">TonB box</keyword>
<evidence type="ECO:0000256" key="6">
    <source>
        <dbReference type="ARBA" id="ARBA00023077"/>
    </source>
</evidence>
<dbReference type="PROSITE" id="PS52016">
    <property type="entry name" value="TONB_DEPENDENT_REC_3"/>
    <property type="match status" value="1"/>
</dbReference>
<dbReference type="EMBL" id="FQYX01000005">
    <property type="protein sequence ID" value="SHI73018.1"/>
    <property type="molecule type" value="Genomic_DNA"/>
</dbReference>
<keyword evidence="5 13" id="KW-0732">Signal</keyword>
<feature type="signal peptide" evidence="13">
    <location>
        <begin position="1"/>
        <end position="19"/>
    </location>
</feature>
<dbReference type="Pfam" id="PF07715">
    <property type="entry name" value="Plug"/>
    <property type="match status" value="1"/>
</dbReference>
<dbReference type="Pfam" id="PF13715">
    <property type="entry name" value="CarbopepD_reg_2"/>
    <property type="match status" value="1"/>
</dbReference>
<gene>
    <name evidence="16" type="ORF">SAMN04487911_10525</name>
</gene>
<feature type="chain" id="PRO_5012025367" evidence="13">
    <location>
        <begin position="20"/>
        <end position="765"/>
    </location>
</feature>
<protein>
    <submittedName>
        <fullName evidence="16">Iron complex outermembrane recepter protein</fullName>
    </submittedName>
</protein>
<feature type="domain" description="TonB-dependent receptor-like beta-barrel" evidence="14">
    <location>
        <begin position="236"/>
        <end position="733"/>
    </location>
</feature>
<evidence type="ECO:0000256" key="11">
    <source>
        <dbReference type="RuleBase" id="RU003357"/>
    </source>
</evidence>
<evidence type="ECO:0000256" key="9">
    <source>
        <dbReference type="ARBA" id="ARBA00023237"/>
    </source>
</evidence>
<dbReference type="GO" id="GO:0015344">
    <property type="term" value="F:siderophore uptake transmembrane transporter activity"/>
    <property type="evidence" value="ECO:0007669"/>
    <property type="project" value="TreeGrafter"/>
</dbReference>
<evidence type="ECO:0000256" key="13">
    <source>
        <dbReference type="SAM" id="SignalP"/>
    </source>
</evidence>
<keyword evidence="7 10" id="KW-0472">Membrane</keyword>
<reference evidence="16 17" key="1">
    <citation type="submission" date="2016-11" db="EMBL/GenBank/DDBJ databases">
        <authorList>
            <person name="Jaros S."/>
            <person name="Januszkiewicz K."/>
            <person name="Wedrychowicz H."/>
        </authorList>
    </citation>
    <scope>NUCLEOTIDE SEQUENCE [LARGE SCALE GENOMIC DNA]</scope>
    <source>
        <strain evidence="16 17">CGMCC 1.8863</strain>
    </source>
</reference>
<dbReference type="Gene3D" id="2.40.170.20">
    <property type="entry name" value="TonB-dependent receptor, beta-barrel domain"/>
    <property type="match status" value="1"/>
</dbReference>
<evidence type="ECO:0000259" key="15">
    <source>
        <dbReference type="Pfam" id="PF07715"/>
    </source>
</evidence>
<dbReference type="OrthoDB" id="9795928at2"/>
<evidence type="ECO:0000256" key="5">
    <source>
        <dbReference type="ARBA" id="ARBA00022729"/>
    </source>
</evidence>
<evidence type="ECO:0000313" key="16">
    <source>
        <dbReference type="EMBL" id="SHI73018.1"/>
    </source>
</evidence>
<dbReference type="GO" id="GO:0044718">
    <property type="term" value="P:siderophore transmembrane transport"/>
    <property type="evidence" value="ECO:0007669"/>
    <property type="project" value="TreeGrafter"/>
</dbReference>
<dbReference type="Proteomes" id="UP000184231">
    <property type="component" value="Unassembled WGS sequence"/>
</dbReference>
<dbReference type="InterPro" id="IPR036942">
    <property type="entry name" value="Beta-barrel_TonB_sf"/>
</dbReference>
<organism evidence="16 17">
    <name type="scientific">Arenibacter nanhaiticus</name>
    <dbReference type="NCBI Taxonomy" id="558155"/>
    <lineage>
        <taxon>Bacteria</taxon>
        <taxon>Pseudomonadati</taxon>
        <taxon>Bacteroidota</taxon>
        <taxon>Flavobacteriia</taxon>
        <taxon>Flavobacteriales</taxon>
        <taxon>Flavobacteriaceae</taxon>
        <taxon>Arenibacter</taxon>
    </lineage>
</organism>
<keyword evidence="17" id="KW-1185">Reference proteome</keyword>
<dbReference type="AlphaFoldDB" id="A0A1M6DJ37"/>
<dbReference type="InterPro" id="IPR008969">
    <property type="entry name" value="CarboxyPept-like_regulatory"/>
</dbReference>
<comment type="similarity">
    <text evidence="10 11">Belongs to the TonB-dependent receptor family.</text>
</comment>
<dbReference type="Gene3D" id="2.170.130.10">
    <property type="entry name" value="TonB-dependent receptor, plug domain"/>
    <property type="match status" value="1"/>
</dbReference>
<evidence type="ECO:0000256" key="2">
    <source>
        <dbReference type="ARBA" id="ARBA00022448"/>
    </source>
</evidence>
<accession>A0A1M6DJ37</accession>
<evidence type="ECO:0000259" key="14">
    <source>
        <dbReference type="Pfam" id="PF00593"/>
    </source>
</evidence>
<dbReference type="Pfam" id="PF00593">
    <property type="entry name" value="TonB_dep_Rec_b-barrel"/>
    <property type="match status" value="1"/>
</dbReference>
<feature type="domain" description="TonB-dependent receptor plug" evidence="15">
    <location>
        <begin position="130"/>
        <end position="221"/>
    </location>
</feature>
<comment type="subcellular location">
    <subcellularLocation>
        <location evidence="1 10">Cell outer membrane</location>
        <topology evidence="1 10">Multi-pass membrane protein</topology>
    </subcellularLocation>
</comment>
<feature type="compositionally biased region" description="Basic and acidic residues" evidence="12">
    <location>
        <begin position="374"/>
        <end position="396"/>
    </location>
</feature>
<dbReference type="InterPro" id="IPR037066">
    <property type="entry name" value="Plug_dom_sf"/>
</dbReference>
<keyword evidence="2 10" id="KW-0813">Transport</keyword>
<dbReference type="Gene3D" id="2.60.40.1120">
    <property type="entry name" value="Carboxypeptidase-like, regulatory domain"/>
    <property type="match status" value="1"/>
</dbReference>
<evidence type="ECO:0000256" key="3">
    <source>
        <dbReference type="ARBA" id="ARBA00022452"/>
    </source>
</evidence>
<keyword evidence="3 10" id="KW-1134">Transmembrane beta strand</keyword>
<dbReference type="InterPro" id="IPR012910">
    <property type="entry name" value="Plug_dom"/>
</dbReference>
<dbReference type="PANTHER" id="PTHR30069">
    <property type="entry name" value="TONB-DEPENDENT OUTER MEMBRANE RECEPTOR"/>
    <property type="match status" value="1"/>
</dbReference>
<evidence type="ECO:0000256" key="7">
    <source>
        <dbReference type="ARBA" id="ARBA00023136"/>
    </source>
</evidence>
<keyword evidence="9 10" id="KW-0998">Cell outer membrane</keyword>
<dbReference type="SUPFAM" id="SSF56935">
    <property type="entry name" value="Porins"/>
    <property type="match status" value="1"/>
</dbReference>
<evidence type="ECO:0000256" key="8">
    <source>
        <dbReference type="ARBA" id="ARBA00023170"/>
    </source>
</evidence>
<dbReference type="GO" id="GO:0009279">
    <property type="term" value="C:cell outer membrane"/>
    <property type="evidence" value="ECO:0007669"/>
    <property type="project" value="UniProtKB-SubCell"/>
</dbReference>
<evidence type="ECO:0000256" key="10">
    <source>
        <dbReference type="PROSITE-ProRule" id="PRU01360"/>
    </source>
</evidence>
<proteinExistence type="inferred from homology"/>
<dbReference type="PANTHER" id="PTHR30069:SF29">
    <property type="entry name" value="HEMOGLOBIN AND HEMOGLOBIN-HAPTOGLOBIN-BINDING PROTEIN 1-RELATED"/>
    <property type="match status" value="1"/>
</dbReference>
<dbReference type="SUPFAM" id="SSF49464">
    <property type="entry name" value="Carboxypeptidase regulatory domain-like"/>
    <property type="match status" value="1"/>
</dbReference>
<evidence type="ECO:0000313" key="17">
    <source>
        <dbReference type="Proteomes" id="UP000184231"/>
    </source>
</evidence>
<evidence type="ECO:0000256" key="4">
    <source>
        <dbReference type="ARBA" id="ARBA00022692"/>
    </source>
</evidence>
<name>A0A1M6DJ37_9FLAO</name>
<keyword evidence="4 10" id="KW-0812">Transmembrane</keyword>
<evidence type="ECO:0000256" key="12">
    <source>
        <dbReference type="SAM" id="MobiDB-lite"/>
    </source>
</evidence>
<sequence>MKKLFLSMLCILTTVATHAQNFLEGTALDKTTNEPLEQVAIYFPQLEQGGISNDNGHYRINDLPEGTYNIVASYIGFQTFSQTITIKKGRNTLDFRLYPSAIEMEEVIVSTPFHKLQSENVMKVEFAKIAALKSKGAPTLIEGIGTIPGVDMVSTGIGIGKPVIRGLTSNRVLVYTQGIRLENQQFGAEHGLGVNEAGIESVEVIKGPASLLYGSDAMGGVLYLNPEKFAILNTTEGDLNLDYNTNTQGITSNVGVKSSGDRFKFLARAATINHVDYKAGDGNRVTNSRFNEKDLKMGLGYQATSFKSEIRYNYNQSNLGIPETISTQTTSRTPELPYQKINNHILSSKTKIFFKDSNLDITLGYVGNDRKEFEDHHHHEEHEDEHDHHEEHTTTDDHDEEEHMEAALHMKLNTFTYDIQYHLPKWNKFETIIGAQGIHQSNTNFGEEILIPDAVTNDIGVLGTTHFHLNENNDFQLGFRYDHRNIAGKAYGELGEEGHIPALNRSFNSFNGAFGYKNNISEQFTTRFNIATGFRAPNLAELTSYGSHEGANRFEIGNPDLKNEQNIQFDLALEFKNEHFEFFLNGFYNTITNYIFIAPDGTFINENVVYNYLQENATLYGGEIGFHLHPHPYDWLHIESSYQTVYGELNNGEHLPLIPANNLTNTFRVEFVNEHPWWLNTNAYVTLNTTFKQGKVNVYETVSPGYSLLNAGFGSEVKFLKKSMKINISANNILDKRYISHLSRLKPDGIPNMGRSVSIGVNILL</sequence>
<feature type="region of interest" description="Disordered" evidence="12">
    <location>
        <begin position="374"/>
        <end position="402"/>
    </location>
</feature>
<dbReference type="InterPro" id="IPR039426">
    <property type="entry name" value="TonB-dep_rcpt-like"/>
</dbReference>
<dbReference type="RefSeq" id="WP_072763462.1">
    <property type="nucleotide sequence ID" value="NZ_FQYX01000005.1"/>
</dbReference>
<dbReference type="STRING" id="558155.SAMN04487911_10525"/>